<evidence type="ECO:0000256" key="1">
    <source>
        <dbReference type="ARBA" id="ARBA00010875"/>
    </source>
</evidence>
<evidence type="ECO:0000256" key="3">
    <source>
        <dbReference type="ARBA" id="ARBA00022723"/>
    </source>
</evidence>
<comment type="subcellular location">
    <subcellularLocation>
        <location evidence="7">Cytoplasm</location>
    </subcellularLocation>
</comment>
<evidence type="ECO:0000256" key="2">
    <source>
        <dbReference type="ARBA" id="ARBA00022722"/>
    </source>
</evidence>
<protein>
    <recommendedName>
        <fullName evidence="7">Endoribonuclease YbeY</fullName>
        <ecNumber evidence="7">3.1.-.-</ecNumber>
    </recommendedName>
</protein>
<dbReference type="GO" id="GO:0005737">
    <property type="term" value="C:cytoplasm"/>
    <property type="evidence" value="ECO:0007669"/>
    <property type="project" value="UniProtKB-SubCell"/>
</dbReference>
<keyword evidence="7" id="KW-0963">Cytoplasm</keyword>
<keyword evidence="5 7" id="KW-0378">Hydrolase</keyword>
<comment type="function">
    <text evidence="7">Single strand-specific metallo-endoribonuclease involved in late-stage 70S ribosome quality control and in maturation of the 3' terminus of the 16S rRNA.</text>
</comment>
<evidence type="ECO:0000256" key="6">
    <source>
        <dbReference type="ARBA" id="ARBA00022833"/>
    </source>
</evidence>
<gene>
    <name evidence="7" type="primary">ybeY</name>
    <name evidence="8" type="ORF">A2319_03675</name>
</gene>
<keyword evidence="7" id="KW-0698">rRNA processing</keyword>
<evidence type="ECO:0000256" key="5">
    <source>
        <dbReference type="ARBA" id="ARBA00022801"/>
    </source>
</evidence>
<keyword evidence="4 7" id="KW-0255">Endonuclease</keyword>
<reference evidence="8 9" key="1">
    <citation type="journal article" date="2016" name="Nat. Commun.">
        <title>Thousands of microbial genomes shed light on interconnected biogeochemical processes in an aquifer system.</title>
        <authorList>
            <person name="Anantharaman K."/>
            <person name="Brown C.T."/>
            <person name="Hug L.A."/>
            <person name="Sharon I."/>
            <person name="Castelle C.J."/>
            <person name="Probst A.J."/>
            <person name="Thomas B.C."/>
            <person name="Singh A."/>
            <person name="Wilkins M.J."/>
            <person name="Karaoz U."/>
            <person name="Brodie E.L."/>
            <person name="Williams K.H."/>
            <person name="Hubbard S.S."/>
            <person name="Banfield J.F."/>
        </authorList>
    </citation>
    <scope>NUCLEOTIDE SEQUENCE [LARGE SCALE GENOMIC DNA]</scope>
</reference>
<feature type="binding site" evidence="7">
    <location>
        <position position="104"/>
    </location>
    <ligand>
        <name>Zn(2+)</name>
        <dbReference type="ChEBI" id="CHEBI:29105"/>
        <note>catalytic</note>
    </ligand>
</feature>
<evidence type="ECO:0000313" key="8">
    <source>
        <dbReference type="EMBL" id="OGY88260.1"/>
    </source>
</evidence>
<dbReference type="SUPFAM" id="SSF55486">
    <property type="entry name" value="Metalloproteases ('zincins'), catalytic domain"/>
    <property type="match status" value="1"/>
</dbReference>
<keyword evidence="7" id="KW-0690">Ribosome biogenesis</keyword>
<evidence type="ECO:0000256" key="7">
    <source>
        <dbReference type="HAMAP-Rule" id="MF_00009"/>
    </source>
</evidence>
<proteinExistence type="inferred from homology"/>
<sequence length="141" mass="16168">MQAELRLTVPFRALSKVFVNQIFQATAKVVHIPQDFVFSVAVVSSPIMKNINRQYRQKAQATDVLSFKYQHHAGEIILSADFIRQQAKAHHHAVRTEAAFLLIHGILHIMGYDHERSYQAAQNMQKKEIKILQLCGLTLEF</sequence>
<name>A0A1G2BIY3_9BACT</name>
<evidence type="ECO:0000313" key="9">
    <source>
        <dbReference type="Proteomes" id="UP000176420"/>
    </source>
</evidence>
<dbReference type="PROSITE" id="PS01306">
    <property type="entry name" value="UPF0054"/>
    <property type="match status" value="1"/>
</dbReference>
<dbReference type="HAMAP" id="MF_00009">
    <property type="entry name" value="Endoribonucl_YbeY"/>
    <property type="match status" value="1"/>
</dbReference>
<dbReference type="AlphaFoldDB" id="A0A1G2BIY3"/>
<feature type="binding site" evidence="7">
    <location>
        <position position="114"/>
    </location>
    <ligand>
        <name>Zn(2+)</name>
        <dbReference type="ChEBI" id="CHEBI:29105"/>
        <note>catalytic</note>
    </ligand>
</feature>
<dbReference type="GO" id="GO:0008270">
    <property type="term" value="F:zinc ion binding"/>
    <property type="evidence" value="ECO:0007669"/>
    <property type="project" value="UniProtKB-UniRule"/>
</dbReference>
<dbReference type="PANTHER" id="PTHR46986:SF1">
    <property type="entry name" value="ENDORIBONUCLEASE YBEY, CHLOROPLASTIC"/>
    <property type="match status" value="1"/>
</dbReference>
<comment type="caution">
    <text evidence="8">The sequence shown here is derived from an EMBL/GenBank/DDBJ whole genome shotgun (WGS) entry which is preliminary data.</text>
</comment>
<comment type="similarity">
    <text evidence="1 7">Belongs to the endoribonuclease YbeY family.</text>
</comment>
<dbReference type="EC" id="3.1.-.-" evidence="7"/>
<organism evidence="8 9">
    <name type="scientific">Candidatus Kerfeldbacteria bacterium RIFOXYB2_FULL_38_14</name>
    <dbReference type="NCBI Taxonomy" id="1798547"/>
    <lineage>
        <taxon>Bacteria</taxon>
        <taxon>Candidatus Kerfeldiibacteriota</taxon>
    </lineage>
</organism>
<dbReference type="InterPro" id="IPR002036">
    <property type="entry name" value="YbeY"/>
</dbReference>
<dbReference type="Pfam" id="PF02130">
    <property type="entry name" value="YbeY"/>
    <property type="match status" value="1"/>
</dbReference>
<dbReference type="InterPro" id="IPR023091">
    <property type="entry name" value="MetalPrtase_cat_dom_sf_prd"/>
</dbReference>
<keyword evidence="3 7" id="KW-0479">Metal-binding</keyword>
<dbReference type="Gene3D" id="3.40.390.30">
    <property type="entry name" value="Metalloproteases ('zincins'), catalytic domain"/>
    <property type="match status" value="1"/>
</dbReference>
<dbReference type="GO" id="GO:0004222">
    <property type="term" value="F:metalloendopeptidase activity"/>
    <property type="evidence" value="ECO:0007669"/>
    <property type="project" value="InterPro"/>
</dbReference>
<dbReference type="EMBL" id="MHKI01000003">
    <property type="protein sequence ID" value="OGY88260.1"/>
    <property type="molecule type" value="Genomic_DNA"/>
</dbReference>
<dbReference type="Proteomes" id="UP000176420">
    <property type="component" value="Unassembled WGS sequence"/>
</dbReference>
<dbReference type="InterPro" id="IPR020549">
    <property type="entry name" value="YbeY_CS"/>
</dbReference>
<dbReference type="NCBIfam" id="TIGR00043">
    <property type="entry name" value="rRNA maturation RNase YbeY"/>
    <property type="match status" value="1"/>
</dbReference>
<comment type="cofactor">
    <cofactor evidence="7">
        <name>Zn(2+)</name>
        <dbReference type="ChEBI" id="CHEBI:29105"/>
    </cofactor>
    <text evidence="7">Binds 1 zinc ion.</text>
</comment>
<dbReference type="GO" id="GO:0006364">
    <property type="term" value="P:rRNA processing"/>
    <property type="evidence" value="ECO:0007669"/>
    <property type="project" value="UniProtKB-UniRule"/>
</dbReference>
<accession>A0A1G2BIY3</accession>
<keyword evidence="2 7" id="KW-0540">Nuclease</keyword>
<feature type="binding site" evidence="7">
    <location>
        <position position="108"/>
    </location>
    <ligand>
        <name>Zn(2+)</name>
        <dbReference type="ChEBI" id="CHEBI:29105"/>
        <note>catalytic</note>
    </ligand>
</feature>
<dbReference type="GO" id="GO:0004521">
    <property type="term" value="F:RNA endonuclease activity"/>
    <property type="evidence" value="ECO:0007669"/>
    <property type="project" value="UniProtKB-UniRule"/>
</dbReference>
<keyword evidence="6 7" id="KW-0862">Zinc</keyword>
<evidence type="ECO:0000256" key="4">
    <source>
        <dbReference type="ARBA" id="ARBA00022759"/>
    </source>
</evidence>
<dbReference type="PANTHER" id="PTHR46986">
    <property type="entry name" value="ENDORIBONUCLEASE YBEY, CHLOROPLASTIC"/>
    <property type="match status" value="1"/>
</dbReference>